<dbReference type="InterPro" id="IPR027417">
    <property type="entry name" value="P-loop_NTPase"/>
</dbReference>
<reference evidence="2 3" key="1">
    <citation type="submission" date="2017-04" db="EMBL/GenBank/DDBJ databases">
        <title>Novel microbial lineages endemic to geothermal iron-oxide mats fill important gaps in the evolutionary history of Archaea.</title>
        <authorList>
            <person name="Jay Z.J."/>
            <person name="Beam J.P."/>
            <person name="Dlakic M."/>
            <person name="Rusch D.B."/>
            <person name="Kozubal M.A."/>
            <person name="Inskeep W.P."/>
        </authorList>
    </citation>
    <scope>NUCLEOTIDE SEQUENCE [LARGE SCALE GENOMIC DNA]</scope>
    <source>
        <strain evidence="2">ECH_B_2</strain>
    </source>
</reference>
<dbReference type="EMBL" id="NEXH01000058">
    <property type="protein sequence ID" value="PSN93158.1"/>
    <property type="molecule type" value="Genomic_DNA"/>
</dbReference>
<gene>
    <name evidence="2" type="ORF">B9Q06_12655</name>
</gene>
<comment type="caution">
    <text evidence="2">The sequence shown here is derived from an EMBL/GenBank/DDBJ whole genome shotgun (WGS) entry which is preliminary data.</text>
</comment>
<protein>
    <submittedName>
        <fullName evidence="2">ATPase</fullName>
    </submittedName>
</protein>
<dbReference type="InterPro" id="IPR036388">
    <property type="entry name" value="WH-like_DNA-bd_sf"/>
</dbReference>
<dbReference type="InterPro" id="IPR011579">
    <property type="entry name" value="ATPase_dom"/>
</dbReference>
<name>A0A2R6B3S7_9ARCH</name>
<dbReference type="Gene3D" id="1.10.10.10">
    <property type="entry name" value="Winged helix-like DNA-binding domain superfamily/Winged helix DNA-binding domain"/>
    <property type="match status" value="1"/>
</dbReference>
<dbReference type="GO" id="GO:0005524">
    <property type="term" value="F:ATP binding"/>
    <property type="evidence" value="ECO:0007669"/>
    <property type="project" value="InterPro"/>
</dbReference>
<dbReference type="Gene3D" id="3.40.50.300">
    <property type="entry name" value="P-loop containing nucleotide triphosphate hydrolases"/>
    <property type="match status" value="1"/>
</dbReference>
<dbReference type="Gene3D" id="1.10.8.60">
    <property type="match status" value="1"/>
</dbReference>
<dbReference type="PANTHER" id="PTHR34301">
    <property type="entry name" value="DNA-BINDING PROTEIN-RELATED"/>
    <property type="match status" value="1"/>
</dbReference>
<accession>A0A2R6B3S7</accession>
<feature type="domain" description="ATPase" evidence="1">
    <location>
        <begin position="18"/>
        <end position="246"/>
    </location>
</feature>
<dbReference type="InterPro" id="IPR036390">
    <property type="entry name" value="WH_DNA-bd_sf"/>
</dbReference>
<dbReference type="Proteomes" id="UP000241284">
    <property type="component" value="Unassembled WGS sequence"/>
</dbReference>
<organism evidence="2 3">
    <name type="scientific">Candidatus Marsarchaeota G2 archaeon ECH_B_2</name>
    <dbReference type="NCBI Taxonomy" id="1978160"/>
    <lineage>
        <taxon>Archaea</taxon>
        <taxon>Candidatus Marsarchaeota</taxon>
        <taxon>Candidatus Marsarchaeota group 2</taxon>
    </lineage>
</organism>
<evidence type="ECO:0000313" key="3">
    <source>
        <dbReference type="Proteomes" id="UP000241284"/>
    </source>
</evidence>
<evidence type="ECO:0000313" key="2">
    <source>
        <dbReference type="EMBL" id="PSN93158.1"/>
    </source>
</evidence>
<evidence type="ECO:0000259" key="1">
    <source>
        <dbReference type="Pfam" id="PF01637"/>
    </source>
</evidence>
<dbReference type="SUPFAM" id="SSF46785">
    <property type="entry name" value="Winged helix' DNA-binding domain"/>
    <property type="match status" value="1"/>
</dbReference>
<proteinExistence type="predicted"/>
<dbReference type="SUPFAM" id="SSF52540">
    <property type="entry name" value="P-loop containing nucleoside triphosphate hydrolases"/>
    <property type="match status" value="1"/>
</dbReference>
<dbReference type="Pfam" id="PF01637">
    <property type="entry name" value="ATPase_2"/>
    <property type="match status" value="1"/>
</dbReference>
<dbReference type="PANTHER" id="PTHR34301:SF8">
    <property type="entry name" value="ATPASE DOMAIN-CONTAINING PROTEIN"/>
    <property type="match status" value="1"/>
</dbReference>
<sequence>MLVVYFDGRPKETREDLYDREEELQTLRSSLSEPIVLLTGIRRIGKTSILKVLLNEVDIPYALMDVRLPLASYRSLYSTFSEILTQLNRKERVKHVLQGIKGVSVFGLSVSLSWDRDSRTSLIQLMDRVCGVGRAIIAFDEAQNMRGKLGYEVLALLAHSYDYCKNISFILTGSELGLLYDFLRLDDPSSPLYGRHIEEVRVGRFNADRSLDFLERGFQQYNMRAPRDTLEYAVDKLDGIVGWLTEFGHRCVRIGEVRKEVVDEVLELAIRTVQRELSRFSKLNLAVIEAISNGYERWSEIKEYLERKSRRPVYDAELRRHLASLEKRGYISRIDRGKYAIVDPVVKNAFSKNQRRTQV</sequence>
<dbReference type="AlphaFoldDB" id="A0A2R6B3S7"/>